<protein>
    <recommendedName>
        <fullName evidence="5">TRP C-terminal domain-containing protein</fullName>
    </recommendedName>
</protein>
<feature type="transmembrane region" description="Helical" evidence="2">
    <location>
        <begin position="77"/>
        <end position="99"/>
    </location>
</feature>
<proteinExistence type="predicted"/>
<keyword evidence="4" id="KW-1185">Reference proteome</keyword>
<keyword evidence="2" id="KW-0472">Membrane</keyword>
<sequence>MMWGLMNTMQLIAVIFKFNLLVPPNVYMFFKSIEEFLSMKGKFINNIVEWVNEKIFKLNSELSDGLKGSPIKNMGSYLLGAIAITLAMTLTGLIAFFGTRFAIVKKLLDSLKNKLFYNSLLRLGIQSYLKNAILVASGWMLMSYESNQEFKKSVIIIIMSVVVFVYPIAIGIFLLKKEQSLRSPSIRAQFESAYANLKISKASLLSPTIFMFRRLLLAMALGLLQDYTFLQLFYVQLASSFYILYIYKVQPYEVSFLNTIEIVNELNLSACSFFAIFLTDYEPFEGSSHLAEVRNQIGWVIISLCSFNILTTVFKILSDVSIKIKGLVDARIQKARIEQMMREVEQAKDVPASNLNKEQELKRALEIEFNFLRDEPCGTHGLTALSQSKLYLQDNDFYYRADDKAVSTPHLQAENGPHLKLWTQYYNPQIPSPSYLTRLPSEAAFMPHNESLYEGLPIAPSRFSNDSCSLPNAINNMARAVDNADERLREIYEDIYREEVREKRPLKAKKGKKLSKRR</sequence>
<dbReference type="Proteomes" id="UP000785679">
    <property type="component" value="Unassembled WGS sequence"/>
</dbReference>
<reference evidence="3" key="1">
    <citation type="submission" date="2019-06" db="EMBL/GenBank/DDBJ databases">
        <authorList>
            <person name="Zheng W."/>
        </authorList>
    </citation>
    <scope>NUCLEOTIDE SEQUENCE</scope>
    <source>
        <strain evidence="3">QDHG01</strain>
    </source>
</reference>
<name>A0A8J8SX08_HALGN</name>
<feature type="coiled-coil region" evidence="1">
    <location>
        <begin position="327"/>
        <end position="375"/>
    </location>
</feature>
<evidence type="ECO:0000313" key="3">
    <source>
        <dbReference type="EMBL" id="TNV73446.1"/>
    </source>
</evidence>
<feature type="transmembrane region" description="Helical" evidence="2">
    <location>
        <begin position="120"/>
        <end position="142"/>
    </location>
</feature>
<keyword evidence="1" id="KW-0175">Coiled coil</keyword>
<organism evidence="3 4">
    <name type="scientific">Halteria grandinella</name>
    <dbReference type="NCBI Taxonomy" id="5974"/>
    <lineage>
        <taxon>Eukaryota</taxon>
        <taxon>Sar</taxon>
        <taxon>Alveolata</taxon>
        <taxon>Ciliophora</taxon>
        <taxon>Intramacronucleata</taxon>
        <taxon>Spirotrichea</taxon>
        <taxon>Stichotrichia</taxon>
        <taxon>Sporadotrichida</taxon>
        <taxon>Halteriidae</taxon>
        <taxon>Halteria</taxon>
    </lineage>
</organism>
<evidence type="ECO:0000256" key="2">
    <source>
        <dbReference type="SAM" id="Phobius"/>
    </source>
</evidence>
<feature type="transmembrane region" description="Helical" evidence="2">
    <location>
        <begin position="297"/>
        <end position="317"/>
    </location>
</feature>
<accession>A0A8J8SX08</accession>
<gene>
    <name evidence="3" type="ORF">FGO68_gene14666</name>
</gene>
<keyword evidence="2" id="KW-0812">Transmembrane</keyword>
<dbReference type="EMBL" id="RRYP01018866">
    <property type="protein sequence ID" value="TNV73446.1"/>
    <property type="molecule type" value="Genomic_DNA"/>
</dbReference>
<evidence type="ECO:0000313" key="4">
    <source>
        <dbReference type="Proteomes" id="UP000785679"/>
    </source>
</evidence>
<comment type="caution">
    <text evidence="3">The sequence shown here is derived from an EMBL/GenBank/DDBJ whole genome shotgun (WGS) entry which is preliminary data.</text>
</comment>
<evidence type="ECO:0008006" key="5">
    <source>
        <dbReference type="Google" id="ProtNLM"/>
    </source>
</evidence>
<keyword evidence="2" id="KW-1133">Transmembrane helix</keyword>
<dbReference type="AlphaFoldDB" id="A0A8J8SX08"/>
<feature type="transmembrane region" description="Helical" evidence="2">
    <location>
        <begin position="254"/>
        <end position="277"/>
    </location>
</feature>
<feature type="transmembrane region" description="Helical" evidence="2">
    <location>
        <begin position="154"/>
        <end position="175"/>
    </location>
</feature>
<evidence type="ECO:0000256" key="1">
    <source>
        <dbReference type="SAM" id="Coils"/>
    </source>
</evidence>
<feature type="transmembrane region" description="Helical" evidence="2">
    <location>
        <begin position="229"/>
        <end position="247"/>
    </location>
</feature>